<gene>
    <name evidence="2" type="ORF">GCM10007968_23980</name>
</gene>
<name>A0A917S520_9BACL</name>
<protein>
    <submittedName>
        <fullName evidence="2">Uncharacterized protein</fullName>
    </submittedName>
</protein>
<evidence type="ECO:0000256" key="1">
    <source>
        <dbReference type="SAM" id="Coils"/>
    </source>
</evidence>
<reference evidence="2" key="1">
    <citation type="journal article" date="2014" name="Int. J. Syst. Evol. Microbiol.">
        <title>Complete genome sequence of Corynebacterium casei LMG S-19264T (=DSM 44701T), isolated from a smear-ripened cheese.</title>
        <authorList>
            <consortium name="US DOE Joint Genome Institute (JGI-PGF)"/>
            <person name="Walter F."/>
            <person name="Albersmeier A."/>
            <person name="Kalinowski J."/>
            <person name="Ruckert C."/>
        </authorList>
    </citation>
    <scope>NUCLEOTIDE SEQUENCE</scope>
    <source>
        <strain evidence="2">JCM 15325</strain>
    </source>
</reference>
<keyword evidence="3" id="KW-1185">Reference proteome</keyword>
<evidence type="ECO:0000313" key="2">
    <source>
        <dbReference type="EMBL" id="GGL59216.1"/>
    </source>
</evidence>
<keyword evidence="1" id="KW-0175">Coiled coil</keyword>
<feature type="coiled-coil region" evidence="1">
    <location>
        <begin position="5"/>
        <end position="43"/>
    </location>
</feature>
<dbReference type="EMBL" id="BMOK01000011">
    <property type="protein sequence ID" value="GGL59216.1"/>
    <property type="molecule type" value="Genomic_DNA"/>
</dbReference>
<sequence>MRGEMDSLHTELEQVKLEQKSTNQKIDNLRDSLTDQIDLLREDTWTTRSEVQKIKRKAKV</sequence>
<accession>A0A917S520</accession>
<comment type="caution">
    <text evidence="2">The sequence shown here is derived from an EMBL/GenBank/DDBJ whole genome shotgun (WGS) entry which is preliminary data.</text>
</comment>
<reference evidence="2" key="2">
    <citation type="submission" date="2020-09" db="EMBL/GenBank/DDBJ databases">
        <authorList>
            <person name="Sun Q."/>
            <person name="Ohkuma M."/>
        </authorList>
    </citation>
    <scope>NUCLEOTIDE SEQUENCE</scope>
    <source>
        <strain evidence="2">JCM 15325</strain>
    </source>
</reference>
<dbReference type="Proteomes" id="UP000654670">
    <property type="component" value="Unassembled WGS sequence"/>
</dbReference>
<dbReference type="AlphaFoldDB" id="A0A917S520"/>
<proteinExistence type="predicted"/>
<organism evidence="2 3">
    <name type="scientific">Sporolactobacillus putidus</name>
    <dbReference type="NCBI Taxonomy" id="492735"/>
    <lineage>
        <taxon>Bacteria</taxon>
        <taxon>Bacillati</taxon>
        <taxon>Bacillota</taxon>
        <taxon>Bacilli</taxon>
        <taxon>Bacillales</taxon>
        <taxon>Sporolactobacillaceae</taxon>
        <taxon>Sporolactobacillus</taxon>
    </lineage>
</organism>
<evidence type="ECO:0000313" key="3">
    <source>
        <dbReference type="Proteomes" id="UP000654670"/>
    </source>
</evidence>